<dbReference type="PROSITE" id="PS50995">
    <property type="entry name" value="HTH_MARR_2"/>
    <property type="match status" value="1"/>
</dbReference>
<evidence type="ECO:0000256" key="2">
    <source>
        <dbReference type="ARBA" id="ARBA00023125"/>
    </source>
</evidence>
<dbReference type="InterPro" id="IPR000835">
    <property type="entry name" value="HTH_MarR-typ"/>
</dbReference>
<dbReference type="SUPFAM" id="SSF46785">
    <property type="entry name" value="Winged helix' DNA-binding domain"/>
    <property type="match status" value="1"/>
</dbReference>
<dbReference type="AlphaFoldDB" id="A0A0N7F495"/>
<dbReference type="PANTHER" id="PTHR42756">
    <property type="entry name" value="TRANSCRIPTIONAL REGULATOR, MARR"/>
    <property type="match status" value="1"/>
</dbReference>
<gene>
    <name evidence="5" type="ORF">AOZ06_31480</name>
</gene>
<evidence type="ECO:0000259" key="4">
    <source>
        <dbReference type="PROSITE" id="PS50995"/>
    </source>
</evidence>
<dbReference type="SMART" id="SM00347">
    <property type="entry name" value="HTH_MARR"/>
    <property type="match status" value="1"/>
</dbReference>
<evidence type="ECO:0000313" key="5">
    <source>
        <dbReference type="EMBL" id="ALG10807.1"/>
    </source>
</evidence>
<dbReference type="Proteomes" id="UP000063699">
    <property type="component" value="Chromosome"/>
</dbReference>
<protein>
    <submittedName>
        <fullName evidence="5">MarR family transcriptional regulator</fullName>
    </submittedName>
</protein>
<dbReference type="RefSeq" id="WP_054292709.1">
    <property type="nucleotide sequence ID" value="NZ_CP012752.1"/>
</dbReference>
<dbReference type="STRING" id="860235.AOZ06_31480"/>
<evidence type="ECO:0000313" key="6">
    <source>
        <dbReference type="Proteomes" id="UP000063699"/>
    </source>
</evidence>
<dbReference type="OrthoDB" id="5295456at2"/>
<keyword evidence="1" id="KW-0805">Transcription regulation</keyword>
<organism evidence="5 6">
    <name type="scientific">Kibdelosporangium phytohabitans</name>
    <dbReference type="NCBI Taxonomy" id="860235"/>
    <lineage>
        <taxon>Bacteria</taxon>
        <taxon>Bacillati</taxon>
        <taxon>Actinomycetota</taxon>
        <taxon>Actinomycetes</taxon>
        <taxon>Pseudonocardiales</taxon>
        <taxon>Pseudonocardiaceae</taxon>
        <taxon>Kibdelosporangium</taxon>
    </lineage>
</organism>
<sequence length="148" mass="16359">MPDVGDDEIVTWWGLVIEGYQATQERLLAAVAEHLALAPGPFDILLRLLRSPGYRLPMTRLAKEAALSSGGFTKVADRMTDAGLIRREPSETDRRVTHVVLTGHGLDTAKRARGITAEVLRERVLEPLGEKRSTELAESMRTLRETNG</sequence>
<reference evidence="5 6" key="1">
    <citation type="submission" date="2015-07" db="EMBL/GenBank/DDBJ databases">
        <title>Genome sequencing of Kibdelosporangium phytohabitans.</title>
        <authorList>
            <person name="Qin S."/>
            <person name="Xing K."/>
        </authorList>
    </citation>
    <scope>NUCLEOTIDE SEQUENCE [LARGE SCALE GENOMIC DNA]</scope>
    <source>
        <strain evidence="5 6">KLBMP1111</strain>
    </source>
</reference>
<dbReference type="Pfam" id="PF12802">
    <property type="entry name" value="MarR_2"/>
    <property type="match status" value="1"/>
</dbReference>
<dbReference type="PANTHER" id="PTHR42756:SF1">
    <property type="entry name" value="TRANSCRIPTIONAL REPRESSOR OF EMRAB OPERON"/>
    <property type="match status" value="1"/>
</dbReference>
<dbReference type="EMBL" id="CP012752">
    <property type="protein sequence ID" value="ALG10807.1"/>
    <property type="molecule type" value="Genomic_DNA"/>
</dbReference>
<keyword evidence="3" id="KW-0804">Transcription</keyword>
<dbReference type="InterPro" id="IPR036388">
    <property type="entry name" value="WH-like_DNA-bd_sf"/>
</dbReference>
<dbReference type="GO" id="GO:0003700">
    <property type="term" value="F:DNA-binding transcription factor activity"/>
    <property type="evidence" value="ECO:0007669"/>
    <property type="project" value="InterPro"/>
</dbReference>
<dbReference type="InterPro" id="IPR036390">
    <property type="entry name" value="WH_DNA-bd_sf"/>
</dbReference>
<evidence type="ECO:0000256" key="1">
    <source>
        <dbReference type="ARBA" id="ARBA00023015"/>
    </source>
</evidence>
<feature type="domain" description="HTH marR-type" evidence="4">
    <location>
        <begin position="1"/>
        <end position="145"/>
    </location>
</feature>
<name>A0A0N7F495_9PSEU</name>
<evidence type="ECO:0000256" key="3">
    <source>
        <dbReference type="ARBA" id="ARBA00023163"/>
    </source>
</evidence>
<accession>A0A0N7F495</accession>
<dbReference type="KEGG" id="kphy:AOZ06_31480"/>
<keyword evidence="6" id="KW-1185">Reference proteome</keyword>
<proteinExistence type="predicted"/>
<keyword evidence="2" id="KW-0238">DNA-binding</keyword>
<dbReference type="GO" id="GO:0003677">
    <property type="term" value="F:DNA binding"/>
    <property type="evidence" value="ECO:0007669"/>
    <property type="project" value="UniProtKB-KW"/>
</dbReference>
<dbReference type="Gene3D" id="1.10.10.10">
    <property type="entry name" value="Winged helix-like DNA-binding domain superfamily/Winged helix DNA-binding domain"/>
    <property type="match status" value="1"/>
</dbReference>